<reference evidence="2" key="1">
    <citation type="submission" date="2016-09" db="EMBL/GenBank/DDBJ databases">
        <authorList>
            <person name="Varghese N."/>
            <person name="Submissions S."/>
        </authorList>
    </citation>
    <scope>NUCLEOTIDE SEQUENCE [LARGE SCALE GENOMIC DNA]</scope>
    <source>
        <strain evidence="2">TNe-862</strain>
    </source>
</reference>
<dbReference type="EMBL" id="FMYQ01000015">
    <property type="protein sequence ID" value="SDD18207.1"/>
    <property type="molecule type" value="Genomic_DNA"/>
</dbReference>
<evidence type="ECO:0000313" key="2">
    <source>
        <dbReference type="Proteomes" id="UP000198908"/>
    </source>
</evidence>
<name>A0A1G6SPS2_9BURK</name>
<dbReference type="Proteomes" id="UP000198908">
    <property type="component" value="Unassembled WGS sequence"/>
</dbReference>
<dbReference type="RefSeq" id="WP_091998961.1">
    <property type="nucleotide sequence ID" value="NZ_FMYQ01000015.1"/>
</dbReference>
<sequence>MKSIPRYEVNVCGGDFRHVCECFREWKNETLIYRRDQKMFEGRDEVRPLDKREYDNTEQARKALQNACSPQDPYALAAEVSNGERDMWIVMAAYRE</sequence>
<dbReference type="OrthoDB" id="9105243at2"/>
<dbReference type="AlphaFoldDB" id="A0A1G6SPS2"/>
<proteinExistence type="predicted"/>
<accession>A0A1G6SPS2</accession>
<protein>
    <submittedName>
        <fullName evidence="1">Uncharacterized protein</fullName>
    </submittedName>
</protein>
<evidence type="ECO:0000313" key="1">
    <source>
        <dbReference type="EMBL" id="SDD18207.1"/>
    </source>
</evidence>
<keyword evidence="2" id="KW-1185">Reference proteome</keyword>
<organism evidence="1 2">
    <name type="scientific">Paraburkholderia lycopersici</name>
    <dbReference type="NCBI Taxonomy" id="416944"/>
    <lineage>
        <taxon>Bacteria</taxon>
        <taxon>Pseudomonadati</taxon>
        <taxon>Pseudomonadota</taxon>
        <taxon>Betaproteobacteria</taxon>
        <taxon>Burkholderiales</taxon>
        <taxon>Burkholderiaceae</taxon>
        <taxon>Paraburkholderia</taxon>
    </lineage>
</organism>
<gene>
    <name evidence="1" type="ORF">SAMN05421548_115134</name>
</gene>